<accession>A0A0C2XU91</accession>
<dbReference type="EMBL" id="KN831780">
    <property type="protein sequence ID" value="KIM41208.1"/>
    <property type="molecule type" value="Genomic_DNA"/>
</dbReference>
<dbReference type="Proteomes" id="UP000053424">
    <property type="component" value="Unassembled WGS sequence"/>
</dbReference>
<protein>
    <submittedName>
        <fullName evidence="2">Uncharacterized protein</fullName>
    </submittedName>
</protein>
<sequence>MLIPNPPLNMPRQWEKTKDRNDKEIERESLVGARYLPRKYDVPKETTKTPLSHTTIMIILPTDSGLQVRSFLYEWRSFLFSKSNNSILIDQISGDFSYLFLSEARNFMTPSRLVPSLSSPSPTNRNPGMPCASYLTPITSC</sequence>
<gene>
    <name evidence="2" type="ORF">M413DRAFT_144412</name>
</gene>
<reference evidence="2 3" key="1">
    <citation type="submission" date="2014-04" db="EMBL/GenBank/DDBJ databases">
        <authorList>
            <consortium name="DOE Joint Genome Institute"/>
            <person name="Kuo A."/>
            <person name="Gay G."/>
            <person name="Dore J."/>
            <person name="Kohler A."/>
            <person name="Nagy L.G."/>
            <person name="Floudas D."/>
            <person name="Copeland A."/>
            <person name="Barry K.W."/>
            <person name="Cichocki N."/>
            <person name="Veneault-Fourrey C."/>
            <person name="LaButti K."/>
            <person name="Lindquist E.A."/>
            <person name="Lipzen A."/>
            <person name="Lundell T."/>
            <person name="Morin E."/>
            <person name="Murat C."/>
            <person name="Sun H."/>
            <person name="Tunlid A."/>
            <person name="Henrissat B."/>
            <person name="Grigoriev I.V."/>
            <person name="Hibbett D.S."/>
            <person name="Martin F."/>
            <person name="Nordberg H.P."/>
            <person name="Cantor M.N."/>
            <person name="Hua S.X."/>
        </authorList>
    </citation>
    <scope>NUCLEOTIDE SEQUENCE [LARGE SCALE GENOMIC DNA]</scope>
    <source>
        <strain evidence="3">h7</strain>
    </source>
</reference>
<evidence type="ECO:0000313" key="2">
    <source>
        <dbReference type="EMBL" id="KIM41208.1"/>
    </source>
</evidence>
<keyword evidence="3" id="KW-1185">Reference proteome</keyword>
<dbReference type="HOGENOM" id="CLU_1825508_0_0_1"/>
<feature type="region of interest" description="Disordered" evidence="1">
    <location>
        <begin position="1"/>
        <end position="21"/>
    </location>
</feature>
<dbReference type="AlphaFoldDB" id="A0A0C2XU91"/>
<evidence type="ECO:0000313" key="3">
    <source>
        <dbReference type="Proteomes" id="UP000053424"/>
    </source>
</evidence>
<organism evidence="2 3">
    <name type="scientific">Hebeloma cylindrosporum</name>
    <dbReference type="NCBI Taxonomy" id="76867"/>
    <lineage>
        <taxon>Eukaryota</taxon>
        <taxon>Fungi</taxon>
        <taxon>Dikarya</taxon>
        <taxon>Basidiomycota</taxon>
        <taxon>Agaricomycotina</taxon>
        <taxon>Agaricomycetes</taxon>
        <taxon>Agaricomycetidae</taxon>
        <taxon>Agaricales</taxon>
        <taxon>Agaricineae</taxon>
        <taxon>Hymenogastraceae</taxon>
        <taxon>Hebeloma</taxon>
    </lineage>
</organism>
<evidence type="ECO:0000256" key="1">
    <source>
        <dbReference type="SAM" id="MobiDB-lite"/>
    </source>
</evidence>
<reference evidence="3" key="2">
    <citation type="submission" date="2015-01" db="EMBL/GenBank/DDBJ databases">
        <title>Evolutionary Origins and Diversification of the Mycorrhizal Mutualists.</title>
        <authorList>
            <consortium name="DOE Joint Genome Institute"/>
            <consortium name="Mycorrhizal Genomics Consortium"/>
            <person name="Kohler A."/>
            <person name="Kuo A."/>
            <person name="Nagy L.G."/>
            <person name="Floudas D."/>
            <person name="Copeland A."/>
            <person name="Barry K.W."/>
            <person name="Cichocki N."/>
            <person name="Veneault-Fourrey C."/>
            <person name="LaButti K."/>
            <person name="Lindquist E.A."/>
            <person name="Lipzen A."/>
            <person name="Lundell T."/>
            <person name="Morin E."/>
            <person name="Murat C."/>
            <person name="Riley R."/>
            <person name="Ohm R."/>
            <person name="Sun H."/>
            <person name="Tunlid A."/>
            <person name="Henrissat B."/>
            <person name="Grigoriev I.V."/>
            <person name="Hibbett D.S."/>
            <person name="Martin F."/>
        </authorList>
    </citation>
    <scope>NUCLEOTIDE SEQUENCE [LARGE SCALE GENOMIC DNA]</scope>
    <source>
        <strain evidence="3">h7</strain>
    </source>
</reference>
<proteinExistence type="predicted"/>
<name>A0A0C2XU91_HEBCY</name>